<dbReference type="PROSITE" id="PS50977">
    <property type="entry name" value="HTH_TETR_2"/>
    <property type="match status" value="1"/>
</dbReference>
<reference evidence="5 6" key="1">
    <citation type="journal article" date="2011" name="Front. Microbiol.">
        <title>Genomic signatures of strain selection and enhancement in Bacillus atrophaeus var. globigii, a historical biowarfare simulant.</title>
        <authorList>
            <person name="Gibbons H.S."/>
            <person name="Broomall S.M."/>
            <person name="McNew L.A."/>
            <person name="Daligault H."/>
            <person name="Chapman C."/>
            <person name="Bruce D."/>
            <person name="Karavis M."/>
            <person name="Krepps M."/>
            <person name="McGregor P.A."/>
            <person name="Hong C."/>
            <person name="Park K.H."/>
            <person name="Akmal A."/>
            <person name="Feldman A."/>
            <person name="Lin J.S."/>
            <person name="Chang W.E."/>
            <person name="Higgs B.W."/>
            <person name="Demirev P."/>
            <person name="Lindquist J."/>
            <person name="Liem A."/>
            <person name="Fochler E."/>
            <person name="Read T.D."/>
            <person name="Tapia R."/>
            <person name="Johnson S."/>
            <person name="Bishop-Lilly K.A."/>
            <person name="Detter C."/>
            <person name="Han C."/>
            <person name="Sozhamannan S."/>
            <person name="Rosenzweig C.N."/>
            <person name="Skowronski E.W."/>
        </authorList>
    </citation>
    <scope>NUCLEOTIDE SEQUENCE [LARGE SCALE GENOMIC DNA]</scope>
    <source>
        <strain evidence="5 6">MLST1</strain>
    </source>
</reference>
<gene>
    <name evidence="5" type="ORF">CWE09_10085</name>
</gene>
<feature type="domain" description="HTH tetR-type" evidence="4">
    <location>
        <begin position="17"/>
        <end position="77"/>
    </location>
</feature>
<dbReference type="Proteomes" id="UP000288293">
    <property type="component" value="Unassembled WGS sequence"/>
</dbReference>
<dbReference type="Pfam" id="PF14246">
    <property type="entry name" value="TetR_C_7"/>
    <property type="match status" value="1"/>
</dbReference>
<feature type="region of interest" description="Disordered" evidence="3">
    <location>
        <begin position="1"/>
        <end position="20"/>
    </location>
</feature>
<comment type="caution">
    <text evidence="5">The sequence shown here is derived from an EMBL/GenBank/DDBJ whole genome shotgun (WGS) entry which is preliminary data.</text>
</comment>
<dbReference type="PROSITE" id="PS01081">
    <property type="entry name" value="HTH_TETR_1"/>
    <property type="match status" value="1"/>
</dbReference>
<dbReference type="InterPro" id="IPR023772">
    <property type="entry name" value="DNA-bd_HTH_TetR-type_CS"/>
</dbReference>
<keyword evidence="1 2" id="KW-0238">DNA-binding</keyword>
<name>A0A432WA29_9GAMM</name>
<evidence type="ECO:0000256" key="2">
    <source>
        <dbReference type="PROSITE-ProRule" id="PRU00335"/>
    </source>
</evidence>
<dbReference type="SUPFAM" id="SSF46689">
    <property type="entry name" value="Homeodomain-like"/>
    <property type="match status" value="1"/>
</dbReference>
<dbReference type="AlphaFoldDB" id="A0A432WA29"/>
<dbReference type="GO" id="GO:0003700">
    <property type="term" value="F:DNA-binding transcription factor activity"/>
    <property type="evidence" value="ECO:0007669"/>
    <property type="project" value="TreeGrafter"/>
</dbReference>
<keyword evidence="6" id="KW-1185">Reference proteome</keyword>
<dbReference type="InterPro" id="IPR039536">
    <property type="entry name" value="TetR_C_Proteobacteria"/>
</dbReference>
<evidence type="ECO:0000313" key="6">
    <source>
        <dbReference type="Proteomes" id="UP000288293"/>
    </source>
</evidence>
<dbReference type="Gene3D" id="1.10.357.10">
    <property type="entry name" value="Tetracycline Repressor, domain 2"/>
    <property type="match status" value="1"/>
</dbReference>
<dbReference type="PANTHER" id="PTHR30055:SF146">
    <property type="entry name" value="HTH-TYPE TRANSCRIPTIONAL DUAL REGULATOR CECR"/>
    <property type="match status" value="1"/>
</dbReference>
<dbReference type="InterPro" id="IPR050109">
    <property type="entry name" value="HTH-type_TetR-like_transc_reg"/>
</dbReference>
<feature type="compositionally biased region" description="Basic residues" evidence="3">
    <location>
        <begin position="1"/>
        <end position="11"/>
    </location>
</feature>
<evidence type="ECO:0000256" key="1">
    <source>
        <dbReference type="ARBA" id="ARBA00023125"/>
    </source>
</evidence>
<dbReference type="EMBL" id="PIPL01000001">
    <property type="protein sequence ID" value="RUO27017.1"/>
    <property type="molecule type" value="Genomic_DNA"/>
</dbReference>
<dbReference type="PANTHER" id="PTHR30055">
    <property type="entry name" value="HTH-TYPE TRANSCRIPTIONAL REGULATOR RUTR"/>
    <property type="match status" value="1"/>
</dbReference>
<evidence type="ECO:0000256" key="3">
    <source>
        <dbReference type="SAM" id="MobiDB-lite"/>
    </source>
</evidence>
<dbReference type="GO" id="GO:0000976">
    <property type="term" value="F:transcription cis-regulatory region binding"/>
    <property type="evidence" value="ECO:0007669"/>
    <property type="project" value="TreeGrafter"/>
</dbReference>
<dbReference type="Pfam" id="PF00440">
    <property type="entry name" value="TetR_N"/>
    <property type="match status" value="1"/>
</dbReference>
<evidence type="ECO:0000259" key="4">
    <source>
        <dbReference type="PROSITE" id="PS50977"/>
    </source>
</evidence>
<feature type="DNA-binding region" description="H-T-H motif" evidence="2">
    <location>
        <begin position="40"/>
        <end position="59"/>
    </location>
</feature>
<organism evidence="5 6">
    <name type="scientific">Aliidiomarina minuta</name>
    <dbReference type="NCBI Taxonomy" id="880057"/>
    <lineage>
        <taxon>Bacteria</taxon>
        <taxon>Pseudomonadati</taxon>
        <taxon>Pseudomonadota</taxon>
        <taxon>Gammaproteobacteria</taxon>
        <taxon>Alteromonadales</taxon>
        <taxon>Idiomarinaceae</taxon>
        <taxon>Aliidiomarina</taxon>
    </lineage>
</organism>
<protein>
    <recommendedName>
        <fullName evidence="4">HTH tetR-type domain-containing protein</fullName>
    </recommendedName>
</protein>
<dbReference type="InterPro" id="IPR009057">
    <property type="entry name" value="Homeodomain-like_sf"/>
</dbReference>
<evidence type="ECO:0000313" key="5">
    <source>
        <dbReference type="EMBL" id="RUO27017.1"/>
    </source>
</evidence>
<proteinExistence type="predicted"/>
<dbReference type="OrthoDB" id="116240at2"/>
<dbReference type="InterPro" id="IPR001647">
    <property type="entry name" value="HTH_TetR"/>
</dbReference>
<sequence>MVSMKTSKRSPGRPTEQHKTERMLEVVGHIVCAEGLSALTMERVAREAEVSKATVYRRFGSKEKLIKDYVQITTNNHPGFPPKLTTAENKNLDHLIDTGCWLLSLMCKKEIVQFDNALAAGAESYPELAQQVLDAGYERAIDITLDALDFLRHAPGPDCADDRELAEALLGLWSGGLLDRVRFGKHVLPNQDALRRHIRARTEIFLHGLNSPQLSRQK</sequence>
<accession>A0A432WA29</accession>